<comment type="caution">
    <text evidence="1">The sequence shown here is derived from an EMBL/GenBank/DDBJ whole genome shotgun (WGS) entry which is preliminary data.</text>
</comment>
<evidence type="ECO:0000313" key="2">
    <source>
        <dbReference type="Proteomes" id="UP000292702"/>
    </source>
</evidence>
<evidence type="ECO:0000313" key="1">
    <source>
        <dbReference type="EMBL" id="TCD62932.1"/>
    </source>
</evidence>
<protein>
    <submittedName>
        <fullName evidence="1">Uncharacterized protein</fullName>
    </submittedName>
</protein>
<keyword evidence="2" id="KW-1185">Reference proteome</keyword>
<sequence length="491" mass="51363">MASFNVSLDDSSPLLSYAPAGAWTDTPDGDSLISSYQSHSLHSSSSKDATTTLKFNGTGVWFFGGKRQNYGTYSLTVDGNVISGGTAMLSNPATQQLLVGAGNLGMGEHTAVLTNTGTGVVDVDSVLFETRVGTTNGTVGYSIIEDGTANVTYSGTGWSYSAGPAFSNNGTHYTGSNADSTTVNFYGDAVAVYGGSSYDHGDYYITLDGASEKFSGNLNGAIRMFHPQTLLYFATNLGNGSHTLTVTNGVSGNATYLDVDQIGVYMSPSYNSTNTTSWNGATAPTDLHVNALSADGAASSPAKKGLSKGAVAAIVVKAEEFRQQENTTIAGLTDAGSRERLVLPAAALTRIIHYLQCIPPGRSQQEIDDAFLGDFARLRISIAESRNGNASAAVTHAAALTDASATAIVDVAIAPTITHELPPSDLSIAPTVTHDLSPFDVADAPTITYTLPPSDRAAEYYPERHSPAFSARTPLALASDTARRAWSREER</sequence>
<dbReference type="Proteomes" id="UP000292702">
    <property type="component" value="Unassembled WGS sequence"/>
</dbReference>
<dbReference type="EMBL" id="RWJN01000335">
    <property type="protein sequence ID" value="TCD62932.1"/>
    <property type="molecule type" value="Genomic_DNA"/>
</dbReference>
<dbReference type="STRING" id="92696.A0A4R0R6B3"/>
<gene>
    <name evidence="1" type="ORF">EIP91_006230</name>
</gene>
<dbReference type="AlphaFoldDB" id="A0A4R0R6B3"/>
<name>A0A4R0R6B3_9APHY</name>
<organism evidence="1 2">
    <name type="scientific">Steccherinum ochraceum</name>
    <dbReference type="NCBI Taxonomy" id="92696"/>
    <lineage>
        <taxon>Eukaryota</taxon>
        <taxon>Fungi</taxon>
        <taxon>Dikarya</taxon>
        <taxon>Basidiomycota</taxon>
        <taxon>Agaricomycotina</taxon>
        <taxon>Agaricomycetes</taxon>
        <taxon>Polyporales</taxon>
        <taxon>Steccherinaceae</taxon>
        <taxon>Steccherinum</taxon>
    </lineage>
</organism>
<reference evidence="1 2" key="1">
    <citation type="submission" date="2018-11" db="EMBL/GenBank/DDBJ databases">
        <title>Genome assembly of Steccherinum ochraceum LE-BIN_3174, the white-rot fungus of the Steccherinaceae family (The Residual Polyporoid clade, Polyporales, Basidiomycota).</title>
        <authorList>
            <person name="Fedorova T.V."/>
            <person name="Glazunova O.A."/>
            <person name="Landesman E.O."/>
            <person name="Moiseenko K.V."/>
            <person name="Psurtseva N.V."/>
            <person name="Savinova O.S."/>
            <person name="Shakhova N.V."/>
            <person name="Tyazhelova T.V."/>
            <person name="Vasina D.V."/>
        </authorList>
    </citation>
    <scope>NUCLEOTIDE SEQUENCE [LARGE SCALE GENOMIC DNA]</scope>
    <source>
        <strain evidence="1 2">LE-BIN_3174</strain>
    </source>
</reference>
<dbReference type="Gene3D" id="2.60.120.260">
    <property type="entry name" value="Galactose-binding domain-like"/>
    <property type="match status" value="2"/>
</dbReference>
<dbReference type="OrthoDB" id="2576082at2759"/>
<proteinExistence type="predicted"/>
<accession>A0A4R0R6B3</accession>